<gene>
    <name evidence="3" type="ORF">QYM36_001622</name>
</gene>
<keyword evidence="4" id="KW-1185">Reference proteome</keyword>
<dbReference type="AlphaFoldDB" id="A0AA88LKF9"/>
<name>A0AA88LKF9_ARTSF</name>
<protein>
    <recommendedName>
        <fullName evidence="2">VWFA domain-containing protein</fullName>
    </recommendedName>
</protein>
<dbReference type="InterPro" id="IPR009030">
    <property type="entry name" value="Growth_fac_rcpt_cys_sf"/>
</dbReference>
<dbReference type="SUPFAM" id="SSF57184">
    <property type="entry name" value="Growth factor receptor domain"/>
    <property type="match status" value="1"/>
</dbReference>
<dbReference type="InterPro" id="IPR036465">
    <property type="entry name" value="vWFA_dom_sf"/>
</dbReference>
<evidence type="ECO:0000259" key="2">
    <source>
        <dbReference type="PROSITE" id="PS50234"/>
    </source>
</evidence>
<dbReference type="SMART" id="SM01411">
    <property type="entry name" value="Ephrin_rec_like"/>
    <property type="match status" value="1"/>
</dbReference>
<dbReference type="CDD" id="cd01450">
    <property type="entry name" value="vWFA_subfamily_ECM"/>
    <property type="match status" value="1"/>
</dbReference>
<dbReference type="GO" id="GO:0032991">
    <property type="term" value="C:protein-containing complex"/>
    <property type="evidence" value="ECO:0007669"/>
    <property type="project" value="UniProtKB-ARBA"/>
</dbReference>
<dbReference type="Gene3D" id="3.40.50.410">
    <property type="entry name" value="von Willebrand factor, type A domain"/>
    <property type="match status" value="1"/>
</dbReference>
<dbReference type="SUPFAM" id="SSF53300">
    <property type="entry name" value="vWA-like"/>
    <property type="match status" value="1"/>
</dbReference>
<dbReference type="Pfam" id="PF00092">
    <property type="entry name" value="VWA"/>
    <property type="match status" value="1"/>
</dbReference>
<reference evidence="3" key="1">
    <citation type="submission" date="2023-07" db="EMBL/GenBank/DDBJ databases">
        <title>Chromosome-level genome assembly of Artemia franciscana.</title>
        <authorList>
            <person name="Jo E."/>
        </authorList>
    </citation>
    <scope>NUCLEOTIDE SEQUENCE</scope>
    <source>
        <tissue evidence="3">Whole body</tissue>
    </source>
</reference>
<accession>A0AA88LKF9</accession>
<dbReference type="Gene3D" id="2.10.50.10">
    <property type="entry name" value="Tumor Necrosis Factor Receptor, subunit A, domain 2"/>
    <property type="match status" value="1"/>
</dbReference>
<evidence type="ECO:0000313" key="4">
    <source>
        <dbReference type="Proteomes" id="UP001187531"/>
    </source>
</evidence>
<sequence>MLYLRIFMFLACVDSYKGINYGYGDSEQFLNYGHKKLKDDRHENSVLKSKVEVLGGILKKHVELLRSTPNQRIELVFLVDSSASVGSENFFNELKFVKKLLADFTVSYDTTRVSVVTFSSKNRVVRHIDHITNASLNNHKCKLLEEEIPAIGYTGGGTYTLGAVLEAQKILNFARPDAKKAVFLITDGYSNGGDPRFAARRLREEAVEMFTFGIRNGNVRELFDMASEPQHEHSYIVDSFEEFEALARRALHEDLPSGGYLNQDRHLCLNICTGTKFDKSVLSSCCDSNAHCACGTHSGLYACLCRPGYFGTGLFGDCHECPSGTYKNVSGPGDMNSCTPCPSKNHISPTGATSVDQCTCKPGYFLEKNSCRGMFKL</sequence>
<keyword evidence="1" id="KW-0732">Signal</keyword>
<dbReference type="Pfam" id="PF07699">
    <property type="entry name" value="Ephrin_rec_like"/>
    <property type="match status" value="1"/>
</dbReference>
<feature type="domain" description="VWFA" evidence="2">
    <location>
        <begin position="74"/>
        <end position="255"/>
    </location>
</feature>
<proteinExistence type="predicted"/>
<dbReference type="InterPro" id="IPR002035">
    <property type="entry name" value="VWF_A"/>
</dbReference>
<dbReference type="PRINTS" id="PR00453">
    <property type="entry name" value="VWFADOMAIN"/>
</dbReference>
<evidence type="ECO:0000313" key="3">
    <source>
        <dbReference type="EMBL" id="KAK2725235.1"/>
    </source>
</evidence>
<dbReference type="PANTHER" id="PTHR24020">
    <property type="entry name" value="COLLAGEN ALPHA"/>
    <property type="match status" value="1"/>
</dbReference>
<evidence type="ECO:0000256" key="1">
    <source>
        <dbReference type="SAM" id="SignalP"/>
    </source>
</evidence>
<dbReference type="PANTHER" id="PTHR24020:SF84">
    <property type="entry name" value="VWFA DOMAIN-CONTAINING PROTEIN"/>
    <property type="match status" value="1"/>
</dbReference>
<dbReference type="SMART" id="SM00327">
    <property type="entry name" value="VWA"/>
    <property type="match status" value="1"/>
</dbReference>
<dbReference type="InterPro" id="IPR050525">
    <property type="entry name" value="ECM_Assembly_Org"/>
</dbReference>
<dbReference type="EMBL" id="JAVRJZ010000003">
    <property type="protein sequence ID" value="KAK2725235.1"/>
    <property type="molecule type" value="Genomic_DNA"/>
</dbReference>
<dbReference type="PROSITE" id="PS50234">
    <property type="entry name" value="VWFA"/>
    <property type="match status" value="1"/>
</dbReference>
<dbReference type="InterPro" id="IPR011641">
    <property type="entry name" value="Tyr-kin_ephrin_A/B_rcpt-like"/>
</dbReference>
<dbReference type="Proteomes" id="UP001187531">
    <property type="component" value="Unassembled WGS sequence"/>
</dbReference>
<feature type="chain" id="PRO_5041643484" description="VWFA domain-containing protein" evidence="1">
    <location>
        <begin position="19"/>
        <end position="377"/>
    </location>
</feature>
<organism evidence="3 4">
    <name type="scientific">Artemia franciscana</name>
    <name type="common">Brine shrimp</name>
    <name type="synonym">Artemia sanfranciscana</name>
    <dbReference type="NCBI Taxonomy" id="6661"/>
    <lineage>
        <taxon>Eukaryota</taxon>
        <taxon>Metazoa</taxon>
        <taxon>Ecdysozoa</taxon>
        <taxon>Arthropoda</taxon>
        <taxon>Crustacea</taxon>
        <taxon>Branchiopoda</taxon>
        <taxon>Anostraca</taxon>
        <taxon>Artemiidae</taxon>
        <taxon>Artemia</taxon>
    </lineage>
</organism>
<feature type="signal peptide" evidence="1">
    <location>
        <begin position="1"/>
        <end position="18"/>
    </location>
</feature>
<comment type="caution">
    <text evidence="3">The sequence shown here is derived from an EMBL/GenBank/DDBJ whole genome shotgun (WGS) entry which is preliminary data.</text>
</comment>